<protein>
    <recommendedName>
        <fullName evidence="3">ATP-binding protein</fullName>
    </recommendedName>
</protein>
<evidence type="ECO:0008006" key="3">
    <source>
        <dbReference type="Google" id="ProtNLM"/>
    </source>
</evidence>
<dbReference type="KEGG" id="glt:GlitD10_2809"/>
<dbReference type="AlphaFoldDB" id="A0A1J0AGX8"/>
<dbReference type="InterPro" id="IPR036890">
    <property type="entry name" value="HATPase_C_sf"/>
</dbReference>
<dbReference type="RefSeq" id="WP_071455487.1">
    <property type="nucleotide sequence ID" value="NZ_CP017675.1"/>
</dbReference>
<reference evidence="1 2" key="1">
    <citation type="submission" date="2016-10" db="EMBL/GenBank/DDBJ databases">
        <title>Description of Gloeomargarita lithophora gen. nov., sp. nov., a thylakoid-bearing basal-branching cyanobacterium with intracellular carbonates, and proposal for Gloeomargaritales ord. nov.</title>
        <authorList>
            <person name="Moreira D."/>
            <person name="Tavera R."/>
            <person name="Benzerara K."/>
            <person name="Skouri-Panet F."/>
            <person name="Couradeau E."/>
            <person name="Gerard E."/>
            <person name="Loussert C."/>
            <person name="Novelo E."/>
            <person name="Zivanovic Y."/>
            <person name="Lopez-Garcia P."/>
        </authorList>
    </citation>
    <scope>NUCLEOTIDE SEQUENCE [LARGE SCALE GENOMIC DNA]</scope>
    <source>
        <strain evidence="1 2">D10</strain>
    </source>
</reference>
<dbReference type="EMBL" id="CP017675">
    <property type="protein sequence ID" value="APB35152.1"/>
    <property type="molecule type" value="Genomic_DNA"/>
</dbReference>
<gene>
    <name evidence="1" type="ORF">GlitD10_2809</name>
</gene>
<accession>A0A1J0AGX8</accession>
<dbReference type="SUPFAM" id="SSF55874">
    <property type="entry name" value="ATPase domain of HSP90 chaperone/DNA topoisomerase II/histidine kinase"/>
    <property type="match status" value="1"/>
</dbReference>
<evidence type="ECO:0000313" key="1">
    <source>
        <dbReference type="EMBL" id="APB35152.1"/>
    </source>
</evidence>
<dbReference type="InterPro" id="IPR058084">
    <property type="entry name" value="Slr1658-like"/>
</dbReference>
<dbReference type="Proteomes" id="UP000180235">
    <property type="component" value="Chromosome"/>
</dbReference>
<dbReference type="Gene3D" id="3.30.565.10">
    <property type="entry name" value="Histidine kinase-like ATPase, C-terminal domain"/>
    <property type="match status" value="1"/>
</dbReference>
<proteinExistence type="predicted"/>
<sequence length="194" mass="21794">MTRVYGAFIEPLNHCREYLTLVFSPLTVPLTERWRTNSMSANFMADYVTHLFPDGQWPLLLSYGLVDLHGAVNYIVNELLENAMKFSAPDSTSPVTISLEIYSEQLIVRVQNSITPATAERLQEMIDQISLNSPQELYLQKVEANAVGDGQGSGLGYLTIINDYEAHLGWKILPGIPDWQVTTLVQLTHPRGEQ</sequence>
<evidence type="ECO:0000313" key="2">
    <source>
        <dbReference type="Proteomes" id="UP000180235"/>
    </source>
</evidence>
<dbReference type="NCBIfam" id="NF047703">
    <property type="entry name" value="slr1658_superfam"/>
    <property type="match status" value="1"/>
</dbReference>
<organism evidence="1 2">
    <name type="scientific">Gloeomargarita lithophora Alchichica-D10</name>
    <dbReference type="NCBI Taxonomy" id="1188229"/>
    <lineage>
        <taxon>Bacteria</taxon>
        <taxon>Bacillati</taxon>
        <taxon>Cyanobacteriota</taxon>
        <taxon>Cyanophyceae</taxon>
        <taxon>Gloeomargaritales</taxon>
        <taxon>Gloeomargaritaceae</taxon>
        <taxon>Gloeomargarita</taxon>
    </lineage>
</organism>
<dbReference type="STRING" id="1188229.GlitD10_2809"/>
<name>A0A1J0AGX8_9CYAN</name>
<keyword evidence="2" id="KW-1185">Reference proteome</keyword>